<proteinExistence type="predicted"/>
<name>A0A834I452_RHYFE</name>
<reference evidence="1" key="1">
    <citation type="submission" date="2020-08" db="EMBL/GenBank/DDBJ databases">
        <title>Genome sequencing and assembly of the red palm weevil Rhynchophorus ferrugineus.</title>
        <authorList>
            <person name="Dias G.B."/>
            <person name="Bergman C.M."/>
            <person name="Manee M."/>
        </authorList>
    </citation>
    <scope>NUCLEOTIDE SEQUENCE</scope>
    <source>
        <strain evidence="1">AA-2017</strain>
        <tissue evidence="1">Whole larva</tissue>
    </source>
</reference>
<evidence type="ECO:0000313" key="2">
    <source>
        <dbReference type="Proteomes" id="UP000625711"/>
    </source>
</evidence>
<protein>
    <submittedName>
        <fullName evidence="1">Uncharacterized protein</fullName>
    </submittedName>
</protein>
<dbReference type="AlphaFoldDB" id="A0A834I452"/>
<sequence>MSGGVAGSSRPDQIFRKETMLVSFFCSLRLLGRDEGDAVTMYVCVCVWLFDVLFMVGAGEVRLDAKAGITILAARTGEIRVSFLSSSSGAVDTARVPSGGLWGVARRASAAGVPPRRSYPASGELGHRECGAGPADYTNVINVVYVLARDYVTRNNITTETVGNRPLWFCGAVMGRGR</sequence>
<dbReference type="Proteomes" id="UP000625711">
    <property type="component" value="Unassembled WGS sequence"/>
</dbReference>
<accession>A0A834I452</accession>
<organism evidence="1 2">
    <name type="scientific">Rhynchophorus ferrugineus</name>
    <name type="common">Red palm weevil</name>
    <name type="synonym">Curculio ferrugineus</name>
    <dbReference type="NCBI Taxonomy" id="354439"/>
    <lineage>
        <taxon>Eukaryota</taxon>
        <taxon>Metazoa</taxon>
        <taxon>Ecdysozoa</taxon>
        <taxon>Arthropoda</taxon>
        <taxon>Hexapoda</taxon>
        <taxon>Insecta</taxon>
        <taxon>Pterygota</taxon>
        <taxon>Neoptera</taxon>
        <taxon>Endopterygota</taxon>
        <taxon>Coleoptera</taxon>
        <taxon>Polyphaga</taxon>
        <taxon>Cucujiformia</taxon>
        <taxon>Curculionidae</taxon>
        <taxon>Dryophthorinae</taxon>
        <taxon>Rhynchophorus</taxon>
    </lineage>
</organism>
<comment type="caution">
    <text evidence="1">The sequence shown here is derived from an EMBL/GenBank/DDBJ whole genome shotgun (WGS) entry which is preliminary data.</text>
</comment>
<evidence type="ECO:0000313" key="1">
    <source>
        <dbReference type="EMBL" id="KAF7272212.1"/>
    </source>
</evidence>
<gene>
    <name evidence="1" type="ORF">GWI33_014987</name>
</gene>
<dbReference type="EMBL" id="JAACXV010013811">
    <property type="protein sequence ID" value="KAF7272212.1"/>
    <property type="molecule type" value="Genomic_DNA"/>
</dbReference>
<keyword evidence="2" id="KW-1185">Reference proteome</keyword>